<organism evidence="1 2">
    <name type="scientific">Clostridium acetobutylicum (strain ATCC 824 / DSM 792 / JCM 1419 / IAM 19013 / LMG 5710 / NBRC 13948 / NRRL B-527 / VKM B-1787 / 2291 / W)</name>
    <dbReference type="NCBI Taxonomy" id="272562"/>
    <lineage>
        <taxon>Bacteria</taxon>
        <taxon>Bacillati</taxon>
        <taxon>Bacillota</taxon>
        <taxon>Clostridia</taxon>
        <taxon>Eubacteriales</taxon>
        <taxon>Clostridiaceae</taxon>
        <taxon>Clostridium</taxon>
    </lineage>
</organism>
<name>Q97TR1_CLOAB</name>
<dbReference type="Pfam" id="PF13171">
    <property type="entry name" value="DUF4004"/>
    <property type="match status" value="1"/>
</dbReference>
<proteinExistence type="predicted"/>
<evidence type="ECO:0000313" key="2">
    <source>
        <dbReference type="Proteomes" id="UP000000814"/>
    </source>
</evidence>
<sequence length="209" mass="24500">MDETNLISKKELLEITHISYGQLYRWKRKKLIPEEWFIKKSSFTGQETFFPKNEILDRIEKIKSFKGDVSLDELANIFSPNLSELSLEKKEMLEQNIVSQTIMNLYTSIHENSNNFSFNELLFMTILDRFLKSGKTSLEEGKLILHTLEENYKNFDDRYCDVVLIRKLGIAICFLMLIPNEIYIENTASLVLKVNARECLEELKSKLSL</sequence>
<dbReference type="KEGG" id="cac:CA_P0037"/>
<dbReference type="HOGENOM" id="CLU_102097_0_0_9"/>
<keyword evidence="1" id="KW-0614">Plasmid</keyword>
<dbReference type="AlphaFoldDB" id="Q97TR1"/>
<dbReference type="GeneID" id="45000270"/>
<geneLocation type="plasmid" evidence="1 2">
    <name>pSOL1</name>
</geneLocation>
<reference evidence="1 2" key="1">
    <citation type="journal article" date="2001" name="J. Bacteriol.">
        <title>Genome sequence and comparative analysis of the solvent-producing bacterium Clostridium acetobutylicum.</title>
        <authorList>
            <person name="Nolling J."/>
            <person name="Breton G."/>
            <person name="Omelchenko M.V."/>
            <person name="Makarova K.S."/>
            <person name="Zeng Q."/>
            <person name="Gibson R."/>
            <person name="Lee H.M."/>
            <person name="Dubois J."/>
            <person name="Qiu D."/>
            <person name="Hitti J."/>
            <person name="Wolf Y.I."/>
            <person name="Tatusov R.L."/>
            <person name="Sabathe F."/>
            <person name="Doucette-Stamm L."/>
            <person name="Soucaille P."/>
            <person name="Daly M.J."/>
            <person name="Bennett G.N."/>
            <person name="Koonin E.V."/>
            <person name="Smith D.R."/>
        </authorList>
    </citation>
    <scope>NUCLEOTIDE SEQUENCE [LARGE SCALE GENOMIC DNA]</scope>
    <source>
        <strain evidence="2">ATCC 824 / DSM 792 / JCM 1419 / LMG 5710 / VKM B-1787</strain>
        <plasmid evidence="2">pSOL1</plasmid>
    </source>
</reference>
<protein>
    <submittedName>
        <fullName evidence="1">Uncharacterized, ortholog of YgaS gene of B.subtillis</fullName>
    </submittedName>
</protein>
<dbReference type="OrthoDB" id="1648298at2"/>
<evidence type="ECO:0000313" key="1">
    <source>
        <dbReference type="EMBL" id="AAK76783.1"/>
    </source>
</evidence>
<dbReference type="Proteomes" id="UP000000814">
    <property type="component" value="Plasmid pSOL1"/>
</dbReference>
<keyword evidence="2" id="KW-1185">Reference proteome</keyword>
<dbReference type="EMBL" id="AE001438">
    <property type="protein sequence ID" value="AAK76783.1"/>
    <property type="molecule type" value="Genomic_DNA"/>
</dbReference>
<dbReference type="RefSeq" id="WP_010890722.1">
    <property type="nucleotide sequence ID" value="NC_001988.2"/>
</dbReference>
<dbReference type="InterPro" id="IPR025063">
    <property type="entry name" value="DUF4004"/>
</dbReference>
<accession>Q97TR1</accession>
<gene>
    <name evidence="1" type="ordered locus">CA_P0037</name>
</gene>
<dbReference type="PATRIC" id="fig|272562.8.peg.35"/>